<dbReference type="STRING" id="1656094.BFC18_13525"/>
<dbReference type="InterPro" id="IPR000160">
    <property type="entry name" value="GGDEF_dom"/>
</dbReference>
<feature type="domain" description="Response regulatory" evidence="5">
    <location>
        <begin position="127"/>
        <end position="244"/>
    </location>
</feature>
<evidence type="ECO:0000256" key="4">
    <source>
        <dbReference type="PROSITE-ProRule" id="PRU00169"/>
    </source>
</evidence>
<dbReference type="AlphaFoldDB" id="A0A1E7Z9I5"/>
<comment type="catalytic activity">
    <reaction evidence="3">
        <text>2 GTP = 3',3'-c-di-GMP + 2 diphosphate</text>
        <dbReference type="Rhea" id="RHEA:24898"/>
        <dbReference type="ChEBI" id="CHEBI:33019"/>
        <dbReference type="ChEBI" id="CHEBI:37565"/>
        <dbReference type="ChEBI" id="CHEBI:58805"/>
        <dbReference type="EC" id="2.7.7.65"/>
    </reaction>
</comment>
<dbReference type="SUPFAM" id="SSF55073">
    <property type="entry name" value="Nucleotide cyclase"/>
    <property type="match status" value="1"/>
</dbReference>
<feature type="domain" description="GGDEF" evidence="6">
    <location>
        <begin position="284"/>
        <end position="414"/>
    </location>
</feature>
<evidence type="ECO:0000256" key="1">
    <source>
        <dbReference type="ARBA" id="ARBA00001946"/>
    </source>
</evidence>
<feature type="modified residue" description="4-aspartylphosphate" evidence="4">
    <location>
        <position position="177"/>
    </location>
</feature>
<dbReference type="OrthoDB" id="9812260at2"/>
<evidence type="ECO:0000256" key="2">
    <source>
        <dbReference type="ARBA" id="ARBA00012528"/>
    </source>
</evidence>
<protein>
    <recommendedName>
        <fullName evidence="2">diguanylate cyclase</fullName>
        <ecNumber evidence="2">2.7.7.65</ecNumber>
    </recommendedName>
</protein>
<evidence type="ECO:0000313" key="7">
    <source>
        <dbReference type="EMBL" id="OFC70203.1"/>
    </source>
</evidence>
<evidence type="ECO:0000259" key="5">
    <source>
        <dbReference type="PROSITE" id="PS50110"/>
    </source>
</evidence>
<dbReference type="InterPro" id="IPR011006">
    <property type="entry name" value="CheY-like_superfamily"/>
</dbReference>
<name>A0A1E7Z9I5_9ALTE</name>
<dbReference type="FunFam" id="3.30.70.270:FF:000001">
    <property type="entry name" value="Diguanylate cyclase domain protein"/>
    <property type="match status" value="1"/>
</dbReference>
<reference evidence="7 8" key="1">
    <citation type="submission" date="2016-08" db="EMBL/GenBank/DDBJ databases">
        <authorList>
            <person name="Seilhamer J.J."/>
        </authorList>
    </citation>
    <scope>NUCLEOTIDE SEQUENCE [LARGE SCALE GENOMIC DNA]</scope>
    <source>
        <strain evidence="7 8">KCTC 42603</strain>
    </source>
</reference>
<comment type="cofactor">
    <cofactor evidence="1">
        <name>Mg(2+)</name>
        <dbReference type="ChEBI" id="CHEBI:18420"/>
    </cofactor>
</comment>
<dbReference type="InterPro" id="IPR029787">
    <property type="entry name" value="Nucleotide_cyclase"/>
</dbReference>
<dbReference type="EC" id="2.7.7.65" evidence="2"/>
<sequence>MQTKVLVIESSQKGLQLVSKLVRKAGLIPVGVSSLTEAQVRFSLSTPEEYLCAVVAYSLPDAPHGEAIDFTISAFMPTIVVTDRADAETRKAILGREIVDYLVKDNHQIYDYLSRLLARLDKNKSIGVLVVDDKRKSRTAMVSLLRRHNFLVYSANGQDEAMAYLSDNPHIQLMLVDYSIDGNEGIHFIAELRRAYSKEEMAIIGIAEDRTGLLPATFLKSGANDFLRSPFCHEEFLCRVMQNLELLENVETLRRVANSDYLTGLPNRRHFFFTIATQYRQQADNQALALIDLDHFKSVNDTYGHDAGDAVLKTVAELIASLFSDVPVARFGGEEFCVYLPFQSAQEAQKRVEDFRLLVSETPVLYKDKLLSITSSIGLVFTHGENIETLLTEADKLLYKAKSSGRNQVCARSI</sequence>
<evidence type="ECO:0000256" key="3">
    <source>
        <dbReference type="ARBA" id="ARBA00034247"/>
    </source>
</evidence>
<dbReference type="InterPro" id="IPR043128">
    <property type="entry name" value="Rev_trsase/Diguanyl_cyclase"/>
</dbReference>
<dbReference type="SUPFAM" id="SSF52172">
    <property type="entry name" value="CheY-like"/>
    <property type="match status" value="2"/>
</dbReference>
<evidence type="ECO:0000259" key="6">
    <source>
        <dbReference type="PROSITE" id="PS50887"/>
    </source>
</evidence>
<dbReference type="Pfam" id="PF00990">
    <property type="entry name" value="GGDEF"/>
    <property type="match status" value="1"/>
</dbReference>
<dbReference type="Gene3D" id="3.40.50.2300">
    <property type="match status" value="1"/>
</dbReference>
<gene>
    <name evidence="7" type="ORF">BFC18_13525</name>
</gene>
<dbReference type="InterPro" id="IPR001789">
    <property type="entry name" value="Sig_transdc_resp-reg_receiver"/>
</dbReference>
<dbReference type="PANTHER" id="PTHR45138:SF9">
    <property type="entry name" value="DIGUANYLATE CYCLASE DGCM-RELATED"/>
    <property type="match status" value="1"/>
</dbReference>
<evidence type="ECO:0000313" key="8">
    <source>
        <dbReference type="Proteomes" id="UP000175691"/>
    </source>
</evidence>
<dbReference type="GO" id="GO:0052621">
    <property type="term" value="F:diguanylate cyclase activity"/>
    <property type="evidence" value="ECO:0007669"/>
    <property type="project" value="UniProtKB-EC"/>
</dbReference>
<dbReference type="Pfam" id="PF00072">
    <property type="entry name" value="Response_reg"/>
    <property type="match status" value="1"/>
</dbReference>
<dbReference type="SMART" id="SM00448">
    <property type="entry name" value="REC"/>
    <property type="match status" value="2"/>
</dbReference>
<dbReference type="PANTHER" id="PTHR45138">
    <property type="entry name" value="REGULATORY COMPONENTS OF SENSORY TRANSDUCTION SYSTEM"/>
    <property type="match status" value="1"/>
</dbReference>
<dbReference type="EMBL" id="MDHN01000029">
    <property type="protein sequence ID" value="OFC70203.1"/>
    <property type="molecule type" value="Genomic_DNA"/>
</dbReference>
<dbReference type="InterPro" id="IPR050469">
    <property type="entry name" value="Diguanylate_Cyclase"/>
</dbReference>
<dbReference type="GO" id="GO:0000160">
    <property type="term" value="P:phosphorelay signal transduction system"/>
    <property type="evidence" value="ECO:0007669"/>
    <property type="project" value="InterPro"/>
</dbReference>
<organism evidence="7 8">
    <name type="scientific">Alteromonas confluentis</name>
    <dbReference type="NCBI Taxonomy" id="1656094"/>
    <lineage>
        <taxon>Bacteria</taxon>
        <taxon>Pseudomonadati</taxon>
        <taxon>Pseudomonadota</taxon>
        <taxon>Gammaproteobacteria</taxon>
        <taxon>Alteromonadales</taxon>
        <taxon>Alteromonadaceae</taxon>
        <taxon>Alteromonas/Salinimonas group</taxon>
        <taxon>Alteromonas</taxon>
    </lineage>
</organism>
<dbReference type="PROSITE" id="PS50887">
    <property type="entry name" value="GGDEF"/>
    <property type="match status" value="1"/>
</dbReference>
<accession>A0A1E7Z9I5</accession>
<proteinExistence type="predicted"/>
<dbReference type="RefSeq" id="WP_070125846.1">
    <property type="nucleotide sequence ID" value="NZ_MDHN01000029.1"/>
</dbReference>
<keyword evidence="8" id="KW-1185">Reference proteome</keyword>
<dbReference type="Proteomes" id="UP000175691">
    <property type="component" value="Unassembled WGS sequence"/>
</dbReference>
<comment type="caution">
    <text evidence="7">The sequence shown here is derived from an EMBL/GenBank/DDBJ whole genome shotgun (WGS) entry which is preliminary data.</text>
</comment>
<dbReference type="PROSITE" id="PS50110">
    <property type="entry name" value="RESPONSE_REGULATORY"/>
    <property type="match status" value="1"/>
</dbReference>
<dbReference type="NCBIfam" id="TIGR00254">
    <property type="entry name" value="GGDEF"/>
    <property type="match status" value="1"/>
</dbReference>
<dbReference type="CDD" id="cd01949">
    <property type="entry name" value="GGDEF"/>
    <property type="match status" value="1"/>
</dbReference>
<dbReference type="SMART" id="SM00267">
    <property type="entry name" value="GGDEF"/>
    <property type="match status" value="1"/>
</dbReference>
<keyword evidence="4" id="KW-0597">Phosphoprotein</keyword>
<dbReference type="Gene3D" id="3.30.70.270">
    <property type="match status" value="1"/>
</dbReference>